<keyword evidence="1" id="KW-0812">Transmembrane</keyword>
<comment type="caution">
    <text evidence="2">The sequence shown here is derived from an EMBL/GenBank/DDBJ whole genome shotgun (WGS) entry which is preliminary data.</text>
</comment>
<evidence type="ECO:0000313" key="2">
    <source>
        <dbReference type="EMBL" id="GAG26205.1"/>
    </source>
</evidence>
<gene>
    <name evidence="2" type="ORF">S01H1_57416</name>
</gene>
<dbReference type="AlphaFoldDB" id="X0W6K5"/>
<feature type="transmembrane region" description="Helical" evidence="1">
    <location>
        <begin position="12"/>
        <end position="31"/>
    </location>
</feature>
<sequence length="45" mass="5343">MYNLGTNQMFKGFYMFGFSMASFSLFLLILLERKDYVGDIYDELL</sequence>
<protein>
    <submittedName>
        <fullName evidence="2">Uncharacterized protein</fullName>
    </submittedName>
</protein>
<dbReference type="EMBL" id="BARS01037443">
    <property type="protein sequence ID" value="GAG26205.1"/>
    <property type="molecule type" value="Genomic_DNA"/>
</dbReference>
<organism evidence="2">
    <name type="scientific">marine sediment metagenome</name>
    <dbReference type="NCBI Taxonomy" id="412755"/>
    <lineage>
        <taxon>unclassified sequences</taxon>
        <taxon>metagenomes</taxon>
        <taxon>ecological metagenomes</taxon>
    </lineage>
</organism>
<reference evidence="2" key="1">
    <citation type="journal article" date="2014" name="Front. Microbiol.">
        <title>High frequency of phylogenetically diverse reductive dehalogenase-homologous genes in deep subseafloor sedimentary metagenomes.</title>
        <authorList>
            <person name="Kawai M."/>
            <person name="Futagami T."/>
            <person name="Toyoda A."/>
            <person name="Takaki Y."/>
            <person name="Nishi S."/>
            <person name="Hori S."/>
            <person name="Arai W."/>
            <person name="Tsubouchi T."/>
            <person name="Morono Y."/>
            <person name="Uchiyama I."/>
            <person name="Ito T."/>
            <person name="Fujiyama A."/>
            <person name="Inagaki F."/>
            <person name="Takami H."/>
        </authorList>
    </citation>
    <scope>NUCLEOTIDE SEQUENCE</scope>
    <source>
        <strain evidence="2">Expedition CK06-06</strain>
    </source>
</reference>
<accession>X0W6K5</accession>
<evidence type="ECO:0000256" key="1">
    <source>
        <dbReference type="SAM" id="Phobius"/>
    </source>
</evidence>
<proteinExistence type="predicted"/>
<name>X0W6K5_9ZZZZ</name>
<keyword evidence="1" id="KW-1133">Transmembrane helix</keyword>
<keyword evidence="1" id="KW-0472">Membrane</keyword>